<comment type="subcellular location">
    <subcellularLocation>
        <location evidence="1">Cell membrane</location>
        <topology evidence="1">Single-pass membrane protein</topology>
    </subcellularLocation>
</comment>
<comment type="similarity">
    <text evidence="2">Belongs to the YajC family.</text>
</comment>
<evidence type="ECO:0000256" key="2">
    <source>
        <dbReference type="ARBA" id="ARBA00006742"/>
    </source>
</evidence>
<keyword evidence="5" id="KW-1003">Cell membrane</keyword>
<evidence type="ECO:0000256" key="3">
    <source>
        <dbReference type="ARBA" id="ARBA00014962"/>
    </source>
</evidence>
<evidence type="ECO:0000256" key="11">
    <source>
        <dbReference type="SAM" id="Phobius"/>
    </source>
</evidence>
<keyword evidence="8 11" id="KW-1133">Transmembrane helix</keyword>
<dbReference type="GO" id="GO:0015031">
    <property type="term" value="P:protein transport"/>
    <property type="evidence" value="ECO:0007669"/>
    <property type="project" value="UniProtKB-KW"/>
</dbReference>
<organism evidence="12 13">
    <name type="scientific">Natronocella acetinitrilica</name>
    <dbReference type="NCBI Taxonomy" id="414046"/>
    <lineage>
        <taxon>Bacteria</taxon>
        <taxon>Pseudomonadati</taxon>
        <taxon>Pseudomonadota</taxon>
        <taxon>Gammaproteobacteria</taxon>
        <taxon>Chromatiales</taxon>
        <taxon>Ectothiorhodospiraceae</taxon>
        <taxon>Natronocella</taxon>
    </lineage>
</organism>
<evidence type="ECO:0000256" key="8">
    <source>
        <dbReference type="ARBA" id="ARBA00022989"/>
    </source>
</evidence>
<evidence type="ECO:0000256" key="1">
    <source>
        <dbReference type="ARBA" id="ARBA00004162"/>
    </source>
</evidence>
<dbReference type="AlphaFoldDB" id="A0AAE3G8D2"/>
<proteinExistence type="inferred from homology"/>
<keyword evidence="4" id="KW-0813">Transport</keyword>
<keyword evidence="10 11" id="KW-0472">Membrane</keyword>
<dbReference type="PRINTS" id="PR01853">
    <property type="entry name" value="YAJCTRNLCASE"/>
</dbReference>
<sequence>MDFFISPAMAQSGDGGGSMIGLLFPILLIVIFYFLLIRPQTKRAKEHRNMVASLDKGDEIITQGGLLGRIKDVGDTFLTLELADGVQVRVHKEFTAKVMPKGTMKGKDVPAEEAKKA</sequence>
<evidence type="ECO:0000313" key="13">
    <source>
        <dbReference type="Proteomes" id="UP001205843"/>
    </source>
</evidence>
<evidence type="ECO:0000256" key="4">
    <source>
        <dbReference type="ARBA" id="ARBA00022448"/>
    </source>
</evidence>
<keyword evidence="13" id="KW-1185">Reference proteome</keyword>
<dbReference type="InterPro" id="IPR003849">
    <property type="entry name" value="Preprotein_translocase_YajC"/>
</dbReference>
<dbReference type="PANTHER" id="PTHR33909:SF1">
    <property type="entry name" value="SEC TRANSLOCON ACCESSORY COMPLEX SUBUNIT YAJC"/>
    <property type="match status" value="1"/>
</dbReference>
<dbReference type="SMART" id="SM01323">
    <property type="entry name" value="YajC"/>
    <property type="match status" value="1"/>
</dbReference>
<evidence type="ECO:0000313" key="12">
    <source>
        <dbReference type="EMBL" id="MCP1676333.1"/>
    </source>
</evidence>
<dbReference type="RefSeq" id="WP_253482158.1">
    <property type="nucleotide sequence ID" value="NZ_JALJXV010000009.1"/>
</dbReference>
<keyword evidence="6 11" id="KW-0812">Transmembrane</keyword>
<protein>
    <recommendedName>
        <fullName evidence="3">Sec translocon accessory complex subunit YajC</fullName>
    </recommendedName>
</protein>
<dbReference type="EMBL" id="JALJXV010000009">
    <property type="protein sequence ID" value="MCP1676333.1"/>
    <property type="molecule type" value="Genomic_DNA"/>
</dbReference>
<dbReference type="Pfam" id="PF02699">
    <property type="entry name" value="YajC"/>
    <property type="match status" value="1"/>
</dbReference>
<reference evidence="12" key="1">
    <citation type="submission" date="2022-03" db="EMBL/GenBank/DDBJ databases">
        <title>Genomic Encyclopedia of Type Strains, Phase III (KMG-III): the genomes of soil and plant-associated and newly described type strains.</title>
        <authorList>
            <person name="Whitman W."/>
        </authorList>
    </citation>
    <scope>NUCLEOTIDE SEQUENCE</scope>
    <source>
        <strain evidence="12">ANL 6-2</strain>
    </source>
</reference>
<feature type="transmembrane region" description="Helical" evidence="11">
    <location>
        <begin position="20"/>
        <end position="37"/>
    </location>
</feature>
<evidence type="ECO:0000256" key="6">
    <source>
        <dbReference type="ARBA" id="ARBA00022692"/>
    </source>
</evidence>
<dbReference type="PANTHER" id="PTHR33909">
    <property type="entry name" value="SEC TRANSLOCON ACCESSORY COMPLEX SUBUNIT YAJC"/>
    <property type="match status" value="1"/>
</dbReference>
<evidence type="ECO:0000256" key="9">
    <source>
        <dbReference type="ARBA" id="ARBA00023010"/>
    </source>
</evidence>
<dbReference type="Proteomes" id="UP001205843">
    <property type="component" value="Unassembled WGS sequence"/>
</dbReference>
<comment type="caution">
    <text evidence="12">The sequence shown here is derived from an EMBL/GenBank/DDBJ whole genome shotgun (WGS) entry which is preliminary data.</text>
</comment>
<keyword evidence="7" id="KW-0653">Protein transport</keyword>
<name>A0AAE3G8D2_9GAMM</name>
<evidence type="ECO:0000256" key="7">
    <source>
        <dbReference type="ARBA" id="ARBA00022927"/>
    </source>
</evidence>
<dbReference type="NCBIfam" id="TIGR00739">
    <property type="entry name" value="yajC"/>
    <property type="match status" value="1"/>
</dbReference>
<accession>A0AAE3G8D2</accession>
<keyword evidence="9" id="KW-0811">Translocation</keyword>
<evidence type="ECO:0000256" key="10">
    <source>
        <dbReference type="ARBA" id="ARBA00023136"/>
    </source>
</evidence>
<evidence type="ECO:0000256" key="5">
    <source>
        <dbReference type="ARBA" id="ARBA00022475"/>
    </source>
</evidence>
<dbReference type="GO" id="GO:0005886">
    <property type="term" value="C:plasma membrane"/>
    <property type="evidence" value="ECO:0007669"/>
    <property type="project" value="UniProtKB-SubCell"/>
</dbReference>
<gene>
    <name evidence="12" type="ORF">J2T57_003494</name>
</gene>